<dbReference type="EMBL" id="HG529651">
    <property type="protein sequence ID" value="CDI55533.1"/>
    <property type="molecule type" value="Genomic_DNA"/>
</dbReference>
<feature type="compositionally biased region" description="Gly residues" evidence="2">
    <location>
        <begin position="213"/>
        <end position="226"/>
    </location>
</feature>
<dbReference type="GO" id="GO:0010468">
    <property type="term" value="P:regulation of gene expression"/>
    <property type="evidence" value="ECO:0007669"/>
    <property type="project" value="TreeGrafter"/>
</dbReference>
<dbReference type="GO" id="GO:0005634">
    <property type="term" value="C:nucleus"/>
    <property type="evidence" value="ECO:0007669"/>
    <property type="project" value="TreeGrafter"/>
</dbReference>
<dbReference type="InterPro" id="IPR040466">
    <property type="entry name" value="NKAP"/>
</dbReference>
<organism evidence="4">
    <name type="scientific">Melanopsichium pennsylvanicum 4</name>
    <dbReference type="NCBI Taxonomy" id="1398559"/>
    <lineage>
        <taxon>Eukaryota</taxon>
        <taxon>Fungi</taxon>
        <taxon>Dikarya</taxon>
        <taxon>Basidiomycota</taxon>
        <taxon>Ustilaginomycotina</taxon>
        <taxon>Ustilaginomycetes</taxon>
        <taxon>Ustilaginales</taxon>
        <taxon>Ustilaginaceae</taxon>
        <taxon>Melanopsichium</taxon>
    </lineage>
</organism>
<name>A0A077R8E3_9BASI</name>
<feature type="compositionally biased region" description="Basic residues" evidence="2">
    <location>
        <begin position="360"/>
        <end position="381"/>
    </location>
</feature>
<protein>
    <recommendedName>
        <fullName evidence="3">NF-kappa-B-activating protein C-terminal domain-containing protein</fullName>
    </recommendedName>
</protein>
<dbReference type="InterPro" id="IPR009269">
    <property type="entry name" value="NKAP_C"/>
</dbReference>
<reference evidence="4" key="1">
    <citation type="journal article" date="2014" name="Genome Biol. Evol.">
        <title>Gene Loss Rather Than Gene Gain Is Associated with a Host Jump from Monocots to Dicots in the Smut Fungus Melanopsichium pennsylvanicum.</title>
        <authorList>
            <person name="Sharma R."/>
            <person name="Mishra B."/>
            <person name="Runge F."/>
            <person name="Thines M."/>
        </authorList>
    </citation>
    <scope>NUCLEOTIDE SEQUENCE</scope>
    <source>
        <strain evidence="4">4</strain>
    </source>
</reference>
<dbReference type="PANTHER" id="PTHR13087:SF0">
    <property type="entry name" value="NFKB ACTIVATING PROTEIN LIKE"/>
    <property type="match status" value="1"/>
</dbReference>
<feature type="region of interest" description="Disordered" evidence="2">
    <location>
        <begin position="55"/>
        <end position="448"/>
    </location>
</feature>
<proteinExistence type="inferred from homology"/>
<dbReference type="PANTHER" id="PTHR13087">
    <property type="entry name" value="NF-KAPPA B ACTIVATING PROTEIN"/>
    <property type="match status" value="1"/>
</dbReference>
<feature type="domain" description="NF-kappa-B-activating protein C-terminal" evidence="3">
    <location>
        <begin position="437"/>
        <end position="536"/>
    </location>
</feature>
<dbReference type="AlphaFoldDB" id="A0A077R8E3"/>
<feature type="compositionally biased region" description="Low complexity" evidence="2">
    <location>
        <begin position="406"/>
        <end position="423"/>
    </location>
</feature>
<accession>A0A077R8E3</accession>
<comment type="similarity">
    <text evidence="1">Belongs to the NKAP family.</text>
</comment>
<sequence>MPKLEQRLQHPAVSASQTASDSAIYLDKASSNDQHTREQQLRSLLLASKRKSITHDIHAPSHSLASTSAVVRSRSSSPQAQHTERASPTRRRASPMYDQAHSSSSNIPPPQPHSHPDRRPPRPHVDRWVPPPRDDSASARDTRNDDDRRSYDRRNPHDTRHSTRGWASSRGGGRYFDAANHSEQGNSDQTASEYGAAQWKRLPRDPYASSMATGGGGGGNQGGADGGFFNSRNEQRKSSTVSIWPKSPPHPTLDSDDEREKRKRSSRHKHKNKEDKRRSDKRLSSSSRSHHHHSSSGRHHRSGRHKYDKESSNRHSRSSRSHRDDENSRRRRDKRSRSKVSDTDSASDSDSDSRSDDSRRHHHGSSRSRRHDSEKRHRSNRRRSDSASSADTDSDRETNKKHGASSRRNSNSSTASSVSVGPSLPTLTSDGKAVDPRAYGGALLPGEGSAMASYVQDGKRIPRRGEIGLTSDQIEAYEKAGYVMSGSRHHRMNAVRMRKENQVISAEEKRTMLRLQAEENAKKEREIVSQFKELVDTLQPTALSSK</sequence>
<dbReference type="Pfam" id="PF06047">
    <property type="entry name" value="Nkap_C"/>
    <property type="match status" value="1"/>
</dbReference>
<dbReference type="GO" id="GO:0003682">
    <property type="term" value="F:chromatin binding"/>
    <property type="evidence" value="ECO:0007669"/>
    <property type="project" value="InterPro"/>
</dbReference>
<feature type="compositionally biased region" description="Polar residues" evidence="2">
    <location>
        <begin position="181"/>
        <end position="192"/>
    </location>
</feature>
<feature type="region of interest" description="Disordered" evidence="2">
    <location>
        <begin position="1"/>
        <end position="39"/>
    </location>
</feature>
<feature type="compositionally biased region" description="Low complexity" evidence="2">
    <location>
        <begin position="63"/>
        <end position="77"/>
    </location>
</feature>
<feature type="compositionally biased region" description="Basic residues" evidence="2">
    <location>
        <begin position="329"/>
        <end position="338"/>
    </location>
</feature>
<evidence type="ECO:0000313" key="4">
    <source>
        <dbReference type="EMBL" id="CDI55533.1"/>
    </source>
</evidence>
<feature type="compositionally biased region" description="Basic residues" evidence="2">
    <location>
        <begin position="261"/>
        <end position="271"/>
    </location>
</feature>
<evidence type="ECO:0000256" key="1">
    <source>
        <dbReference type="ARBA" id="ARBA00009313"/>
    </source>
</evidence>
<evidence type="ECO:0000256" key="2">
    <source>
        <dbReference type="SAM" id="MobiDB-lite"/>
    </source>
</evidence>
<feature type="compositionally biased region" description="Basic residues" evidence="2">
    <location>
        <begin position="288"/>
        <end position="304"/>
    </location>
</feature>
<evidence type="ECO:0000259" key="3">
    <source>
        <dbReference type="Pfam" id="PF06047"/>
    </source>
</evidence>
<feature type="compositionally biased region" description="Basic and acidic residues" evidence="2">
    <location>
        <begin position="114"/>
        <end position="161"/>
    </location>
</feature>
<feature type="compositionally biased region" description="Basic and acidic residues" evidence="2">
    <location>
        <begin position="272"/>
        <end position="283"/>
    </location>
</feature>